<dbReference type="Gene3D" id="3.40.50.1820">
    <property type="entry name" value="alpha/beta hydrolase"/>
    <property type="match status" value="1"/>
</dbReference>
<evidence type="ECO:0000256" key="1">
    <source>
        <dbReference type="ARBA" id="ARBA00022801"/>
    </source>
</evidence>
<dbReference type="AlphaFoldDB" id="A0AA39KDL7"/>
<protein>
    <submittedName>
        <fullName evidence="4">FSH1-domain-containing protein</fullName>
    </submittedName>
</protein>
<dbReference type="SUPFAM" id="SSF53474">
    <property type="entry name" value="alpha/beta-Hydrolases"/>
    <property type="match status" value="1"/>
</dbReference>
<feature type="domain" description="Serine hydrolase" evidence="3">
    <location>
        <begin position="1"/>
        <end position="225"/>
    </location>
</feature>
<feature type="region of interest" description="Disordered" evidence="2">
    <location>
        <begin position="238"/>
        <end position="259"/>
    </location>
</feature>
<dbReference type="PANTHER" id="PTHR48070">
    <property type="entry name" value="ESTERASE OVCA2"/>
    <property type="match status" value="1"/>
</dbReference>
<dbReference type="Pfam" id="PF03959">
    <property type="entry name" value="FSH1"/>
    <property type="match status" value="1"/>
</dbReference>
<reference evidence="4" key="1">
    <citation type="submission" date="2023-06" db="EMBL/GenBank/DDBJ databases">
        <authorList>
            <consortium name="Lawrence Berkeley National Laboratory"/>
            <person name="Ahrendt S."/>
            <person name="Sahu N."/>
            <person name="Indic B."/>
            <person name="Wong-Bajracharya J."/>
            <person name="Merenyi Z."/>
            <person name="Ke H.-M."/>
            <person name="Monk M."/>
            <person name="Kocsube S."/>
            <person name="Drula E."/>
            <person name="Lipzen A."/>
            <person name="Balint B."/>
            <person name="Henrissat B."/>
            <person name="Andreopoulos B."/>
            <person name="Martin F.M."/>
            <person name="Harder C.B."/>
            <person name="Rigling D."/>
            <person name="Ford K.L."/>
            <person name="Foster G.D."/>
            <person name="Pangilinan J."/>
            <person name="Papanicolaou A."/>
            <person name="Barry K."/>
            <person name="LaButti K."/>
            <person name="Viragh M."/>
            <person name="Koriabine M."/>
            <person name="Yan M."/>
            <person name="Riley R."/>
            <person name="Champramary S."/>
            <person name="Plett K.L."/>
            <person name="Tsai I.J."/>
            <person name="Slot J."/>
            <person name="Sipos G."/>
            <person name="Plett J."/>
            <person name="Nagy L.G."/>
            <person name="Grigoriev I.V."/>
        </authorList>
    </citation>
    <scope>NUCLEOTIDE SEQUENCE</scope>
    <source>
        <strain evidence="4">FPL87.14</strain>
    </source>
</reference>
<proteinExistence type="predicted"/>
<accession>A0AA39KDL7</accession>
<dbReference type="GO" id="GO:0016787">
    <property type="term" value="F:hydrolase activity"/>
    <property type="evidence" value="ECO:0007669"/>
    <property type="project" value="UniProtKB-KW"/>
</dbReference>
<dbReference type="Proteomes" id="UP001175226">
    <property type="component" value="Unassembled WGS sequence"/>
</dbReference>
<gene>
    <name evidence="4" type="ORF">EV421DRAFT_1729383</name>
</gene>
<evidence type="ECO:0000313" key="5">
    <source>
        <dbReference type="Proteomes" id="UP001175226"/>
    </source>
</evidence>
<dbReference type="InterPro" id="IPR029058">
    <property type="entry name" value="AB_hydrolase_fold"/>
</dbReference>
<dbReference type="GO" id="GO:0005737">
    <property type="term" value="C:cytoplasm"/>
    <property type="evidence" value="ECO:0007669"/>
    <property type="project" value="TreeGrafter"/>
</dbReference>
<dbReference type="PANTHER" id="PTHR48070:SF6">
    <property type="entry name" value="ESTERASE OVCA2"/>
    <property type="match status" value="1"/>
</dbReference>
<feature type="compositionally biased region" description="Polar residues" evidence="2">
    <location>
        <begin position="243"/>
        <end position="259"/>
    </location>
</feature>
<organism evidence="4 5">
    <name type="scientific">Armillaria borealis</name>
    <dbReference type="NCBI Taxonomy" id="47425"/>
    <lineage>
        <taxon>Eukaryota</taxon>
        <taxon>Fungi</taxon>
        <taxon>Dikarya</taxon>
        <taxon>Basidiomycota</taxon>
        <taxon>Agaricomycotina</taxon>
        <taxon>Agaricomycetes</taxon>
        <taxon>Agaricomycetidae</taxon>
        <taxon>Agaricales</taxon>
        <taxon>Marasmiineae</taxon>
        <taxon>Physalacriaceae</taxon>
        <taxon>Armillaria</taxon>
    </lineage>
</organism>
<dbReference type="InterPro" id="IPR005645">
    <property type="entry name" value="FSH-like_dom"/>
</dbReference>
<keyword evidence="1" id="KW-0378">Hydrolase</keyword>
<keyword evidence="5" id="KW-1185">Reference proteome</keyword>
<evidence type="ECO:0000259" key="3">
    <source>
        <dbReference type="Pfam" id="PF03959"/>
    </source>
</evidence>
<evidence type="ECO:0000256" key="2">
    <source>
        <dbReference type="SAM" id="MobiDB-lite"/>
    </source>
</evidence>
<sequence length="259" mass="28316">MTPTKSILVLHGYAQNAHILSKQFFIDAPHVLQAEDLFGGASESNESTLEASTEDPTLTPRGWFRAFADKTRAVGLDESLILFRDILKERTYDGVFGFSQGAAVAALLCALVLVPKTNMEPYINRLEKPESYPPFLIDGKPPHPPFKFCVAVAGLKITDPLADVLFNPTYSTPTLHIRGKTDVIVTSDRSQELIDVSSNKRIEEHDGSLTRVPGHFVPSKTPWRKFLAAYIRDPSADIPSPIVSESTPNSGTATPVASV</sequence>
<comment type="caution">
    <text evidence="4">The sequence shown here is derived from an EMBL/GenBank/DDBJ whole genome shotgun (WGS) entry which is preliminary data.</text>
</comment>
<dbReference type="EMBL" id="JAUEPT010000001">
    <property type="protein sequence ID" value="KAK0456838.1"/>
    <property type="molecule type" value="Genomic_DNA"/>
</dbReference>
<name>A0AA39KDL7_9AGAR</name>
<evidence type="ECO:0000313" key="4">
    <source>
        <dbReference type="EMBL" id="KAK0456838.1"/>
    </source>
</evidence>
<dbReference type="GO" id="GO:0005634">
    <property type="term" value="C:nucleus"/>
    <property type="evidence" value="ECO:0007669"/>
    <property type="project" value="TreeGrafter"/>
</dbReference>
<dbReference type="InterPro" id="IPR050593">
    <property type="entry name" value="LovG"/>
</dbReference>